<reference evidence="3 4" key="1">
    <citation type="submission" date="2023-03" db="EMBL/GenBank/DDBJ databases">
        <title>Novel Species.</title>
        <authorList>
            <person name="Ma S."/>
        </authorList>
    </citation>
    <scope>NUCLEOTIDE SEQUENCE [LARGE SCALE GENOMIC DNA]</scope>
    <source>
        <strain evidence="3 4">LIND6LT2</strain>
    </source>
</reference>
<dbReference type="EMBL" id="CP121687">
    <property type="protein sequence ID" value="WZL70804.1"/>
    <property type="molecule type" value="Genomic_DNA"/>
</dbReference>
<evidence type="ECO:0000259" key="2">
    <source>
        <dbReference type="Pfam" id="PF00497"/>
    </source>
</evidence>
<keyword evidence="1" id="KW-0732">Signal</keyword>
<dbReference type="InterPro" id="IPR001638">
    <property type="entry name" value="Solute-binding_3/MltF_N"/>
</dbReference>
<dbReference type="SUPFAM" id="SSF53850">
    <property type="entry name" value="Periplasmic binding protein-like II"/>
    <property type="match status" value="1"/>
</dbReference>
<evidence type="ECO:0000313" key="4">
    <source>
        <dbReference type="Proteomes" id="UP001486565"/>
    </source>
</evidence>
<protein>
    <submittedName>
        <fullName evidence="3">Transporter substrate-binding domain-containing protein</fullName>
    </submittedName>
</protein>
<dbReference type="PANTHER" id="PTHR35936:SF25">
    <property type="entry name" value="ABC TRANSPORTER SUBSTRATE-BINDING PROTEIN"/>
    <property type="match status" value="1"/>
</dbReference>
<dbReference type="RefSeq" id="WP_341877761.1">
    <property type="nucleotide sequence ID" value="NZ_CP121687.1"/>
</dbReference>
<accession>A0ABZ2Y8L0</accession>
<dbReference type="Pfam" id="PF00497">
    <property type="entry name" value="SBP_bac_3"/>
    <property type="match status" value="1"/>
</dbReference>
<dbReference type="PANTHER" id="PTHR35936">
    <property type="entry name" value="MEMBRANE-BOUND LYTIC MUREIN TRANSGLYCOSYLASE F"/>
    <property type="match status" value="1"/>
</dbReference>
<organism evidence="3 4">
    <name type="scientific">Defluviitalea saccharophila</name>
    <dbReference type="NCBI Taxonomy" id="879970"/>
    <lineage>
        <taxon>Bacteria</taxon>
        <taxon>Bacillati</taxon>
        <taxon>Bacillota</taxon>
        <taxon>Clostridia</taxon>
        <taxon>Lachnospirales</taxon>
        <taxon>Defluviitaleaceae</taxon>
        <taxon>Defluviitalea</taxon>
    </lineage>
</organism>
<dbReference type="PROSITE" id="PS51257">
    <property type="entry name" value="PROKAR_LIPOPROTEIN"/>
    <property type="match status" value="1"/>
</dbReference>
<evidence type="ECO:0000313" key="3">
    <source>
        <dbReference type="EMBL" id="WZL70804.1"/>
    </source>
</evidence>
<dbReference type="Gene3D" id="3.40.190.10">
    <property type="entry name" value="Periplasmic binding protein-like II"/>
    <property type="match status" value="2"/>
</dbReference>
<dbReference type="Proteomes" id="UP001486565">
    <property type="component" value="Chromosome"/>
</dbReference>
<sequence>MRIKSFIKTEKLFLSVLFLITVFFITSCGSKTTDETIINGSDQNNKEDSVESKTKNDKLIIAIGEWAPYTGEDLPNYGICSEIAAEVLNSMGVDYEFKFCPWERALKETEEGMVWGTFPWFYVEERLSSYYYSSEELWNSRVMLFYHKSNPNIKGANIVFDELEDLKPYKFGGARGYFYEEIFKKGNYRYELTVSIDNALQMLASDRVDFVMEDEGAGFDSIKRLFPNDVDDFGTLEKPYREEKMYLMVSKKYPNGEEYLKKFDEALKRFKESSKYKKIMEQHGGIQ</sequence>
<keyword evidence="4" id="KW-1185">Reference proteome</keyword>
<name>A0ABZ2Y8L0_9FIRM</name>
<gene>
    <name evidence="3" type="ORF">QBE51_04590</name>
</gene>
<evidence type="ECO:0000256" key="1">
    <source>
        <dbReference type="ARBA" id="ARBA00022729"/>
    </source>
</evidence>
<feature type="domain" description="Solute-binding protein family 3/N-terminal" evidence="2">
    <location>
        <begin position="67"/>
        <end position="285"/>
    </location>
</feature>
<proteinExistence type="predicted"/>